<reference evidence="3 4" key="1">
    <citation type="submission" date="2018-03" db="EMBL/GenBank/DDBJ databases">
        <title>Blue discolouration in mozzarella cheese caused by Pseudomonas fluorescens.</title>
        <authorList>
            <person name="Chiesa F."/>
            <person name="Dalmasso A."/>
            <person name="Lomonaco S."/>
        </authorList>
    </citation>
    <scope>NUCLEOTIDE SEQUENCE [LARGE SCALE GENOMIC DNA]</scope>
    <source>
        <strain evidence="3 4">11293</strain>
    </source>
</reference>
<dbReference type="Proteomes" id="UP000239731">
    <property type="component" value="Unassembled WGS sequence"/>
</dbReference>
<organism evidence="3 4">
    <name type="scientific">Pseudomonas fluorescens</name>
    <dbReference type="NCBI Taxonomy" id="294"/>
    <lineage>
        <taxon>Bacteria</taxon>
        <taxon>Pseudomonadati</taxon>
        <taxon>Pseudomonadota</taxon>
        <taxon>Gammaproteobacteria</taxon>
        <taxon>Pseudomonadales</taxon>
        <taxon>Pseudomonadaceae</taxon>
        <taxon>Pseudomonas</taxon>
    </lineage>
</organism>
<sequence length="262" mass="29338">MDRKLSVVLAFCLGYGALDVQAETMGERSLLDSRVQTALYNPDNVYRVQAKIGRTSSIQLPPNETVMGRDGVITSGDPKAWELGLNQTGNLITLKPIEPDDPDTNFTINSNRHTYLIEMKLVKNLSDMTYLLRFKHPDRPKPVPFDLVSDPCSGLRSGPYQKRGEKSLSPSEAWDNGTFTCFRFPTNLPRPVIYQVLPDGTETLANVRPVRDILVVHSVSHLFRLRLNGLVMEMKPTQALGSSYNFNGTTTGEVREVKRAEQ</sequence>
<proteinExistence type="inferred from homology"/>
<dbReference type="RefSeq" id="WP_106118647.1">
    <property type="nucleotide sequence ID" value="NZ_PVUH01000030.1"/>
</dbReference>
<keyword evidence="2" id="KW-0732">Signal</keyword>
<name>A0A2T0HNE2_PSEFL</name>
<dbReference type="CDD" id="cd06911">
    <property type="entry name" value="VirB9_CagX_TrbG"/>
    <property type="match status" value="1"/>
</dbReference>
<gene>
    <name evidence="3" type="ORF">C7A10_29040</name>
</gene>
<evidence type="ECO:0000313" key="4">
    <source>
        <dbReference type="Proteomes" id="UP000239731"/>
    </source>
</evidence>
<dbReference type="Gene3D" id="2.60.40.2500">
    <property type="match status" value="1"/>
</dbReference>
<evidence type="ECO:0000256" key="1">
    <source>
        <dbReference type="ARBA" id="ARBA00006135"/>
    </source>
</evidence>
<dbReference type="AlphaFoldDB" id="A0A2T0HNE2"/>
<dbReference type="InterPro" id="IPR010258">
    <property type="entry name" value="Conjugal_tfr_TrbG/VirB9/CagX"/>
</dbReference>
<comment type="caution">
    <text evidence="3">The sequence shown here is derived from an EMBL/GenBank/DDBJ whole genome shotgun (WGS) entry which is preliminary data.</text>
</comment>
<evidence type="ECO:0000256" key="2">
    <source>
        <dbReference type="ARBA" id="ARBA00022729"/>
    </source>
</evidence>
<comment type="similarity">
    <text evidence="1">Belongs to the TrbG/VirB9 family.</text>
</comment>
<protein>
    <submittedName>
        <fullName evidence="3">Conjugal transfer protein</fullName>
    </submittedName>
</protein>
<accession>A0A2T0HNE2</accession>
<dbReference type="Pfam" id="PF03524">
    <property type="entry name" value="CagX"/>
    <property type="match status" value="1"/>
</dbReference>
<dbReference type="InterPro" id="IPR033645">
    <property type="entry name" value="VirB9/CagX/TrbG_C"/>
</dbReference>
<evidence type="ECO:0000313" key="3">
    <source>
        <dbReference type="EMBL" id="PRW84483.1"/>
    </source>
</evidence>
<dbReference type="EMBL" id="PVUH01000030">
    <property type="protein sequence ID" value="PRW84483.1"/>
    <property type="molecule type" value="Genomic_DNA"/>
</dbReference>
<dbReference type="InterPro" id="IPR038161">
    <property type="entry name" value="VirB9/CagX/TrbG_C_sf"/>
</dbReference>